<feature type="zinc finger region" description="C3H1-type" evidence="1">
    <location>
        <begin position="449"/>
        <end position="478"/>
    </location>
</feature>
<feature type="compositionally biased region" description="Gly residues" evidence="2">
    <location>
        <begin position="337"/>
        <end position="360"/>
    </location>
</feature>
<organism evidence="4 5">
    <name type="scientific">Discostella pseudostelligera</name>
    <dbReference type="NCBI Taxonomy" id="259834"/>
    <lineage>
        <taxon>Eukaryota</taxon>
        <taxon>Sar</taxon>
        <taxon>Stramenopiles</taxon>
        <taxon>Ochrophyta</taxon>
        <taxon>Bacillariophyta</taxon>
        <taxon>Coscinodiscophyceae</taxon>
        <taxon>Thalassiosirophycidae</taxon>
        <taxon>Stephanodiscales</taxon>
        <taxon>Stephanodiscaceae</taxon>
        <taxon>Discostella</taxon>
    </lineage>
</organism>
<keyword evidence="5" id="KW-1185">Reference proteome</keyword>
<keyword evidence="1" id="KW-0862">Zinc</keyword>
<gene>
    <name evidence="4" type="ORF">ACHAWU_010050</name>
</gene>
<dbReference type="GO" id="GO:0008270">
    <property type="term" value="F:zinc ion binding"/>
    <property type="evidence" value="ECO:0007669"/>
    <property type="project" value="UniProtKB-KW"/>
</dbReference>
<keyword evidence="1" id="KW-0479">Metal-binding</keyword>
<evidence type="ECO:0000313" key="5">
    <source>
        <dbReference type="Proteomes" id="UP001530293"/>
    </source>
</evidence>
<dbReference type="InterPro" id="IPR000571">
    <property type="entry name" value="Znf_CCCH"/>
</dbReference>
<feature type="domain" description="C3H1-type" evidence="3">
    <location>
        <begin position="449"/>
        <end position="478"/>
    </location>
</feature>
<feature type="compositionally biased region" description="Gly residues" evidence="2">
    <location>
        <begin position="368"/>
        <end position="386"/>
    </location>
</feature>
<accession>A0ABD3N6L0</accession>
<dbReference type="PROSITE" id="PS50103">
    <property type="entry name" value="ZF_C3H1"/>
    <property type="match status" value="1"/>
</dbReference>
<dbReference type="AlphaFoldDB" id="A0ABD3N6L0"/>
<evidence type="ECO:0000259" key="3">
    <source>
        <dbReference type="PROSITE" id="PS50103"/>
    </source>
</evidence>
<evidence type="ECO:0000256" key="2">
    <source>
        <dbReference type="SAM" id="MobiDB-lite"/>
    </source>
</evidence>
<feature type="region of interest" description="Disordered" evidence="2">
    <location>
        <begin position="504"/>
        <end position="525"/>
    </location>
</feature>
<sequence length="525" mass="55898">MGIRVREIGGQGMAQRGQIGQANLLATTANAVQNMGNQMVAGLQAAITASAQQNGGAGGDGGSGSGLGGFGKKYSRSHIAQLKGFCGSDDVRRIPAIWHTFSTSKDFDSYRVEIEKRMEKWGRDKGVEIDYGMYLEDDSLKAIAQLQFNPSGSGAGVALAQSADKGLSILLCRPRTIAEVERLRDNEQATATAAQTVTVDQAKKIKPGTVCKPPNGTYLELRLLIGTYCGLLYTLFGSGCDYYHELRKIHAALLAREVAAIREAFTVDKCRRIIWAIIDDGRAFFRQKMAEADFSDPEGYTFRTSLLSAIGEKVRFANVIERPFYPQAWEIRPVMSGDGGGSTRGRTGGGSGGGGGGSGGTRNTSGAGPSGGAESGSYRRGGGGASSGNMAPATGSGGWTDDRHPTIKAMMREYEATTGLGLRINLGRVLNTAGREIRDLPVIPEYVENGRPFICWAHILGRCHFGSSCTFSRGHPPRRDILDAFAREVVGLFLEGAITTMVAEQRGRQPAAGSPPKKQKGGDAE</sequence>
<dbReference type="Proteomes" id="UP001530293">
    <property type="component" value="Unassembled WGS sequence"/>
</dbReference>
<name>A0ABD3N6L0_9STRA</name>
<comment type="caution">
    <text evidence="4">The sequence shown here is derived from an EMBL/GenBank/DDBJ whole genome shotgun (WGS) entry which is preliminary data.</text>
</comment>
<evidence type="ECO:0000313" key="4">
    <source>
        <dbReference type="EMBL" id="KAL3771739.1"/>
    </source>
</evidence>
<evidence type="ECO:0000256" key="1">
    <source>
        <dbReference type="PROSITE-ProRule" id="PRU00723"/>
    </source>
</evidence>
<dbReference type="EMBL" id="JALLBG020000021">
    <property type="protein sequence ID" value="KAL3771739.1"/>
    <property type="molecule type" value="Genomic_DNA"/>
</dbReference>
<reference evidence="4 5" key="1">
    <citation type="submission" date="2024-10" db="EMBL/GenBank/DDBJ databases">
        <title>Updated reference genomes for cyclostephanoid diatoms.</title>
        <authorList>
            <person name="Roberts W.R."/>
            <person name="Alverson A.J."/>
        </authorList>
    </citation>
    <scope>NUCLEOTIDE SEQUENCE [LARGE SCALE GENOMIC DNA]</scope>
    <source>
        <strain evidence="4 5">AJA232-27</strain>
    </source>
</reference>
<protein>
    <recommendedName>
        <fullName evidence="3">C3H1-type domain-containing protein</fullName>
    </recommendedName>
</protein>
<feature type="region of interest" description="Disordered" evidence="2">
    <location>
        <begin position="335"/>
        <end position="404"/>
    </location>
</feature>
<keyword evidence="1" id="KW-0863">Zinc-finger</keyword>
<proteinExistence type="predicted"/>